<feature type="region of interest" description="Disordered" evidence="1">
    <location>
        <begin position="272"/>
        <end position="294"/>
    </location>
</feature>
<keyword evidence="2" id="KW-0812">Transmembrane</keyword>
<evidence type="ECO:0000256" key="1">
    <source>
        <dbReference type="SAM" id="MobiDB-lite"/>
    </source>
</evidence>
<name>A0A8J5XIQ1_DIALT</name>
<dbReference type="AlphaFoldDB" id="A0A8J5XIQ1"/>
<feature type="compositionally biased region" description="Low complexity" evidence="1">
    <location>
        <begin position="126"/>
        <end position="140"/>
    </location>
</feature>
<evidence type="ECO:0000256" key="3">
    <source>
        <dbReference type="SAM" id="SignalP"/>
    </source>
</evidence>
<proteinExistence type="predicted"/>
<dbReference type="Proteomes" id="UP000751190">
    <property type="component" value="Unassembled WGS sequence"/>
</dbReference>
<keyword evidence="5" id="KW-1185">Reference proteome</keyword>
<keyword evidence="2" id="KW-1133">Transmembrane helix</keyword>
<feature type="region of interest" description="Disordered" evidence="1">
    <location>
        <begin position="231"/>
        <end position="254"/>
    </location>
</feature>
<feature type="compositionally biased region" description="Low complexity" evidence="1">
    <location>
        <begin position="84"/>
        <end position="117"/>
    </location>
</feature>
<reference evidence="4" key="1">
    <citation type="submission" date="2021-05" db="EMBL/GenBank/DDBJ databases">
        <title>The genome of the haptophyte Pavlova lutheri (Diacronema luteri, Pavlovales) - a model for lipid biosynthesis in eukaryotic algae.</title>
        <authorList>
            <person name="Hulatt C.J."/>
            <person name="Posewitz M.C."/>
        </authorList>
    </citation>
    <scope>NUCLEOTIDE SEQUENCE</scope>
    <source>
        <strain evidence="4">NIVA-4/92</strain>
    </source>
</reference>
<evidence type="ECO:0000313" key="5">
    <source>
        <dbReference type="Proteomes" id="UP000751190"/>
    </source>
</evidence>
<protein>
    <recommendedName>
        <fullName evidence="6">DOMON domain-containing protein</fullName>
    </recommendedName>
</protein>
<evidence type="ECO:0008006" key="6">
    <source>
        <dbReference type="Google" id="ProtNLM"/>
    </source>
</evidence>
<dbReference type="EMBL" id="JAGTXO010000026">
    <property type="protein sequence ID" value="KAG8461374.1"/>
    <property type="molecule type" value="Genomic_DNA"/>
</dbReference>
<gene>
    <name evidence="4" type="ORF">KFE25_010561</name>
</gene>
<keyword evidence="2" id="KW-0472">Membrane</keyword>
<organism evidence="4 5">
    <name type="scientific">Diacronema lutheri</name>
    <name type="common">Unicellular marine alga</name>
    <name type="synonym">Monochrysis lutheri</name>
    <dbReference type="NCBI Taxonomy" id="2081491"/>
    <lineage>
        <taxon>Eukaryota</taxon>
        <taxon>Haptista</taxon>
        <taxon>Haptophyta</taxon>
        <taxon>Pavlovophyceae</taxon>
        <taxon>Pavlovales</taxon>
        <taxon>Pavlovaceae</taxon>
        <taxon>Diacronema</taxon>
    </lineage>
</organism>
<feature type="region of interest" description="Disordered" evidence="1">
    <location>
        <begin position="47"/>
        <end position="150"/>
    </location>
</feature>
<sequence>MRASFGVRLFVLAALARGASADESAPWWTKFIPGFGGAQVANATAPVAGGRASTPGQPGENTDWMKWIPKGTPQGPPQGDGGAVEEPAGAAATEPSPAPSAAATVAGEGSAPAAQASPAPPPPAAPQFAANASTAPADAAWSTFPPADSDGGAAPSISAIVALPVLLPAEEPPGSSSVPDATSVLPAGVGGDLATIPDMARAVLGGDATSVPGVGDVEGSGGDMSSLPAISQPPPLQVTPTEHAAPRARGSGAPVSAPVQLVEAPWAKFIPKGVPGGSGGGKTGPEPDPDAAASPLAAVTPFKPAPKAARDMPSNVSGTWTPAHGEAVNVSARFVTSSIFLGGFMGSVVVQPWTPGAIFILNYSTTDVVVQRLFNADILDERGDEVGAFALLTDRVHQQYLVRLHNASVHSAREAPPDSFTFMASGTAQPPQMAVGCDWLDAAVLAPSSERSAVLRYHPSPYPHGAGQLATVEVRPWAVGAHVILDFGGADVLPTWWHNAQLVSASGGKYTVRLIEWTASSDELTPESSFLLKASGSSAALPRLSVEPPADADGALHRLSNGLAARERGGAAKAPASHLLAAACAAGSLLALAALGIAHRAERRTRLLHAARPDARAKRPLGGWRAAYGARARVGSSMLTAAILEGDSEDERDEEHLDASSASLVCV</sequence>
<accession>A0A8J5XIQ1</accession>
<evidence type="ECO:0000313" key="4">
    <source>
        <dbReference type="EMBL" id="KAG8461374.1"/>
    </source>
</evidence>
<feature type="transmembrane region" description="Helical" evidence="2">
    <location>
        <begin position="579"/>
        <end position="598"/>
    </location>
</feature>
<keyword evidence="3" id="KW-0732">Signal</keyword>
<comment type="caution">
    <text evidence="4">The sequence shown here is derived from an EMBL/GenBank/DDBJ whole genome shotgun (WGS) entry which is preliminary data.</text>
</comment>
<feature type="chain" id="PRO_5035246864" description="DOMON domain-containing protein" evidence="3">
    <location>
        <begin position="22"/>
        <end position="667"/>
    </location>
</feature>
<feature type="signal peptide" evidence="3">
    <location>
        <begin position="1"/>
        <end position="21"/>
    </location>
</feature>
<evidence type="ECO:0000256" key="2">
    <source>
        <dbReference type="SAM" id="Phobius"/>
    </source>
</evidence>
<feature type="compositionally biased region" description="Gly residues" evidence="1">
    <location>
        <begin position="274"/>
        <end position="283"/>
    </location>
</feature>
<feature type="region of interest" description="Disordered" evidence="1">
    <location>
        <begin position="646"/>
        <end position="667"/>
    </location>
</feature>